<feature type="compositionally biased region" description="Basic and acidic residues" evidence="1">
    <location>
        <begin position="11"/>
        <end position="21"/>
    </location>
</feature>
<accession>A0A498STE3</accession>
<proteinExistence type="predicted"/>
<evidence type="ECO:0000256" key="1">
    <source>
        <dbReference type="SAM" id="MobiDB-lite"/>
    </source>
</evidence>
<feature type="region of interest" description="Disordered" evidence="1">
    <location>
        <begin position="1"/>
        <end position="21"/>
    </location>
</feature>
<evidence type="ECO:0000313" key="3">
    <source>
        <dbReference type="Proteomes" id="UP000276991"/>
    </source>
</evidence>
<dbReference type="AlphaFoldDB" id="A0A498STE3"/>
<dbReference type="Proteomes" id="UP000276991">
    <property type="component" value="Unassembled WGS sequence"/>
</dbReference>
<organism evidence="2 3">
    <name type="scientific">Acanthocheilonema viteae</name>
    <name type="common">Filarial nematode worm</name>
    <name type="synonym">Dipetalonema viteae</name>
    <dbReference type="NCBI Taxonomy" id="6277"/>
    <lineage>
        <taxon>Eukaryota</taxon>
        <taxon>Metazoa</taxon>
        <taxon>Ecdysozoa</taxon>
        <taxon>Nematoda</taxon>
        <taxon>Chromadorea</taxon>
        <taxon>Rhabditida</taxon>
        <taxon>Spirurina</taxon>
        <taxon>Spiruromorpha</taxon>
        <taxon>Filarioidea</taxon>
        <taxon>Onchocercidae</taxon>
        <taxon>Acanthocheilonema</taxon>
    </lineage>
</organism>
<reference evidence="2 3" key="1">
    <citation type="submission" date="2018-08" db="EMBL/GenBank/DDBJ databases">
        <authorList>
            <person name="Laetsch R D."/>
            <person name="Stevens L."/>
            <person name="Kumar S."/>
            <person name="Blaxter L. M."/>
        </authorList>
    </citation>
    <scope>NUCLEOTIDE SEQUENCE [LARGE SCALE GENOMIC DNA]</scope>
</reference>
<protein>
    <submittedName>
        <fullName evidence="2">Uncharacterized protein</fullName>
    </submittedName>
</protein>
<evidence type="ECO:0000313" key="2">
    <source>
        <dbReference type="EMBL" id="VBB35303.1"/>
    </source>
</evidence>
<feature type="non-terminal residue" evidence="2">
    <location>
        <position position="21"/>
    </location>
</feature>
<gene>
    <name evidence="2" type="ORF">NAV_LOCUS10094</name>
</gene>
<name>A0A498STE3_ACAVI</name>
<dbReference type="EMBL" id="UPTC01005449">
    <property type="protein sequence ID" value="VBB35303.1"/>
    <property type="molecule type" value="Genomic_DNA"/>
</dbReference>
<keyword evidence="3" id="KW-1185">Reference proteome</keyword>
<sequence>MAIPPTSAAGKLDRDLSNVDT</sequence>